<evidence type="ECO:0000256" key="1">
    <source>
        <dbReference type="SAM" id="Phobius"/>
    </source>
</evidence>
<name>A0ABY3SS86_9VIRU</name>
<dbReference type="Proteomes" id="UP001059868">
    <property type="component" value="Segment"/>
</dbReference>
<reference evidence="2" key="2">
    <citation type="journal article" date="2022" name="Nat. Microbiol.">
        <title>RNA viromes from terrestrial sites across China expand environmental viral diversity.</title>
        <authorList>
            <person name="Chiapello M."/>
            <person name="Rodriguez-Romero J."/>
            <person name="Ayllon M.A."/>
            <person name="Turina M."/>
        </authorList>
    </citation>
    <scope>NUCLEOTIDE SEQUENCE</scope>
    <source>
        <strain evidence="2">222-k141_31603</strain>
    </source>
</reference>
<dbReference type="EMBL" id="MZ679665">
    <property type="protein sequence ID" value="UJQ85439.1"/>
    <property type="molecule type" value="Genomic_RNA"/>
</dbReference>
<evidence type="ECO:0000313" key="3">
    <source>
        <dbReference type="Proteomes" id="UP001059868"/>
    </source>
</evidence>
<protein>
    <submittedName>
        <fullName evidence="2">Lysis protein</fullName>
    </submittedName>
</protein>
<sequence length="69" mass="7817">MFTNLPKLTVSEFLHKGYLWLSQQSAKALLMILILLFIGLLSGKLQIWFDLSWTNISSSVISSKNGYPN</sequence>
<feature type="transmembrane region" description="Helical" evidence="1">
    <location>
        <begin position="28"/>
        <end position="49"/>
    </location>
</feature>
<accession>A0ABY3SS86</accession>
<keyword evidence="1" id="KW-1133">Transmembrane helix</keyword>
<keyword evidence="3" id="KW-1185">Reference proteome</keyword>
<keyword evidence="1" id="KW-0812">Transmembrane</keyword>
<evidence type="ECO:0000313" key="2">
    <source>
        <dbReference type="EMBL" id="UJQ85439.1"/>
    </source>
</evidence>
<keyword evidence="1" id="KW-0472">Membrane</keyword>
<proteinExistence type="predicted"/>
<organism evidence="2 3">
    <name type="scientific">Leviviridae sp</name>
    <dbReference type="NCBI Taxonomy" id="2027243"/>
    <lineage>
        <taxon>Viruses</taxon>
        <taxon>Riboviria</taxon>
        <taxon>Orthornavirae</taxon>
        <taxon>Lenarviricota</taxon>
        <taxon>Leviviricetes</taxon>
        <taxon>Norzivirales</taxon>
        <taxon>Fiersviridae</taxon>
    </lineage>
</organism>
<reference evidence="2" key="1">
    <citation type="submission" date="2021-05" db="EMBL/GenBank/DDBJ databases">
        <authorList>
            <person name="Chen Y.-M."/>
            <person name="Zhang Y.-Z."/>
        </authorList>
    </citation>
    <scope>NUCLEOTIDE SEQUENCE</scope>
    <source>
        <strain evidence="2">222-k141_31603</strain>
    </source>
</reference>